<keyword evidence="2" id="KW-0812">Transmembrane</keyword>
<evidence type="ECO:0000256" key="1">
    <source>
        <dbReference type="SAM" id="MobiDB-lite"/>
    </source>
</evidence>
<feature type="transmembrane region" description="Helical" evidence="2">
    <location>
        <begin position="1567"/>
        <end position="1588"/>
    </location>
</feature>
<feature type="transmembrane region" description="Helical" evidence="2">
    <location>
        <begin position="1464"/>
        <end position="1482"/>
    </location>
</feature>
<reference evidence="3" key="1">
    <citation type="submission" date="2018-05" db="EMBL/GenBank/DDBJ databases">
        <authorList>
            <person name="Lanie J.A."/>
            <person name="Ng W.-L."/>
            <person name="Kazmierczak K.M."/>
            <person name="Andrzejewski T.M."/>
            <person name="Davidsen T.M."/>
            <person name="Wayne K.J."/>
            <person name="Tettelin H."/>
            <person name="Glass J.I."/>
            <person name="Rusch D."/>
            <person name="Podicherti R."/>
            <person name="Tsui H.-C.T."/>
            <person name="Winkler M.E."/>
        </authorList>
    </citation>
    <scope>NUCLEOTIDE SEQUENCE</scope>
</reference>
<feature type="transmembrane region" description="Helical" evidence="2">
    <location>
        <begin position="1431"/>
        <end position="1452"/>
    </location>
</feature>
<feature type="transmembrane region" description="Helical" evidence="2">
    <location>
        <begin position="1540"/>
        <end position="1561"/>
    </location>
</feature>
<sequence>MLFVLPLLAQTSSHSVDPRAQSTLGRSTDADVAVTDLNVTTPSAMILGVPTLAPQTHIIRVSILNLGGSSADGNLTLEANTGSGFAEVDERIISINPGQQEVHLLYWDATAGSGYGLRAVWDVNLSTSTDSDASNDEMTISGISVMVVEDALPIADSLPDNGDTLARAQWLGGITVVNTGNQPVNVTAQLALTSTSSGDQMQIQSTTAEASAGSLANPPEPQNLSLSFDGTNLEGTYTLAGNLLITGPSGTQSTVTIESRTVSFIALRATLIAASNRNIDPGGMTILNFILQNSGDEGDNFTVTQSNTSSPGEYWANVSDTLYSAGEPLFVDSGVAVAIPISVEVPADATISESVRVTIAVQSHAAGYVLTASSVVMAGGLYQSEILQNHSHDDGPEFANLTPGESRTLDYTLKNTGTAPAQFQIYVATTEAVPYWTIDSPVTMTDIVSPNETRIIPVTITTPRMKMPLDPAWKIGADLQIELGIQAIPVEGGLPSTNTTTLIISPMVEIAIEITGAPANVTAEQILSGTSTDRYIDFQVELVHNLGSSNTQATVNLAPEVVGTDTTGKAFTIGSNLPSVSGKEADRYFASITPTTMDLTPGEIGYGVVSVTHQHSNSVTFPYPAAGRFSFSFTATSDWGSFGGTVSKNASATSSYKIDKTRGAELVSGSVATGDPGTPIPATMSMKNIGNAPDNFTIGYVPVDGWSIQVSKPAVNEMKSRTDLYPFEAGADDSDATSFTVTATPPSIASADTIHEVWVMVNSTDTGEMLSYAPAYFQLTELVSAELSPANATATLDRMAQSTIMLLLNNSGNSNKTFDLELYNLNEQGEVCDPLVDCIIQVTFADDLTDQPSKTQTVAAGGQAIVRIYAMVGMEARADRENKFELAVSSNGTELDRSGVIVKANPFHFINFYMNQEYTAIPGSTIRVPISLVNNGNLLEVVNVTALTPENWNTSVNDSNIAIEPSSGVEQGVSVEVSITLPPLEPGSILAADEIYEVTIQVLNITDNIVIGTSNITVTILPVFALNILSQPDRIAILPSVPRTVQYQIENAGNAPVTISFDWDLDEDEPGRFSVSLTSSTSTSWINLQIGESATLEVTVTPLKNDHYLGEDATLSVIFRPEGIELDPIELITDIQVVRVHADDVYELDADGPFDCGASCIEIQIPWQHVPSQTFSNSVAVAYNLSLASDPVRLVDYWNHPYTNWAFDIDGRCLLVSSEEAPGIGSPDNQICTSGFDLDTVTPYGGGTITIQVILPDKKTLAPGDGWNIELRLKNPNEADTPEFWTDFTVQLRMTEASDPLIESIEFNGTNVEGSQTAVTVTVINAGNAMMPIGTDVTLFCQGNYATVTSLQTITVPPLAPSGNFSANWVVQTDPLPWWSTSMPFNCQAFLSGTISTIWGNNATNDNASASLEISSWGPPSVVLNLSGFPITLPVVAVLGLLLLLAAFSFLRRGLDENPNHLHMSAYLASAAFGTLSLANFASWSIAVGAGASIVFAGVVAWISSAELQTIHDDRKKARIGSRSVLEDHDKEQANTRKELRAIISCAPYAFLPFVLITPALAINMDILSLGMLLLFLLGSPLLVHFILRFLDKSYDRLYGELAEIELRAIKIKKILGSVGSDSEPGTGGN</sequence>
<organism evidence="3">
    <name type="scientific">marine metagenome</name>
    <dbReference type="NCBI Taxonomy" id="408172"/>
    <lineage>
        <taxon>unclassified sequences</taxon>
        <taxon>metagenomes</taxon>
        <taxon>ecological metagenomes</taxon>
    </lineage>
</organism>
<keyword evidence="2" id="KW-0472">Membrane</keyword>
<gene>
    <name evidence="3" type="ORF">METZ01_LOCUS32886</name>
</gene>
<keyword evidence="2" id="KW-1133">Transmembrane helix</keyword>
<name>A0A381QL19_9ZZZZ</name>
<accession>A0A381QL19</accession>
<evidence type="ECO:0000313" key="3">
    <source>
        <dbReference type="EMBL" id="SUZ80032.1"/>
    </source>
</evidence>
<dbReference type="EMBL" id="UINC01001411">
    <property type="protein sequence ID" value="SUZ80032.1"/>
    <property type="molecule type" value="Genomic_DNA"/>
</dbReference>
<evidence type="ECO:0000256" key="2">
    <source>
        <dbReference type="SAM" id="Phobius"/>
    </source>
</evidence>
<protein>
    <submittedName>
        <fullName evidence="3">Uncharacterized protein</fullName>
    </submittedName>
</protein>
<feature type="transmembrane region" description="Helical" evidence="2">
    <location>
        <begin position="1488"/>
        <end position="1508"/>
    </location>
</feature>
<feature type="compositionally biased region" description="Polar residues" evidence="1">
    <location>
        <begin position="197"/>
        <end position="209"/>
    </location>
</feature>
<proteinExistence type="predicted"/>
<feature type="region of interest" description="Disordered" evidence="1">
    <location>
        <begin position="197"/>
        <end position="224"/>
    </location>
</feature>